<feature type="compositionally biased region" description="Basic and acidic residues" evidence="1">
    <location>
        <begin position="172"/>
        <end position="187"/>
    </location>
</feature>
<sequence length="306" mass="35394">MPPKKPLTRKHLITILQIVSLAQFSFFIAKAVTRSAKKKNAQTELGTSEPLTYLPKSKKLQKLYQAKGKENSDPNLETSSRSLENSVLNLKTSSRMTSNQSEYLQPKEDIEEQAYIDKDQQQIQNHSSFAANKYQHKVLSRVKLRTAVSSIQTNEFDVEPLIQCPNNYGEHLSNHEDRDESSDKSSEDKIFSSLRHYNLIPLNVQTFENYCTTYNNDVAKLASQLIRKKDHDIKKFNTESMWDRPLKKYIDALDYDTFKTESKGENSDYNSMVLNHIKELDSLIINYKFPATSHLQYANQLELKEE</sequence>
<evidence type="ECO:0000256" key="1">
    <source>
        <dbReference type="SAM" id="MobiDB-lite"/>
    </source>
</evidence>
<feature type="region of interest" description="Disordered" evidence="1">
    <location>
        <begin position="167"/>
        <end position="187"/>
    </location>
</feature>
<name>A0ABN7UN77_GIGMA</name>
<keyword evidence="3" id="KW-1185">Reference proteome</keyword>
<reference evidence="2 3" key="1">
    <citation type="submission" date="2021-06" db="EMBL/GenBank/DDBJ databases">
        <authorList>
            <person name="Kallberg Y."/>
            <person name="Tangrot J."/>
            <person name="Rosling A."/>
        </authorList>
    </citation>
    <scope>NUCLEOTIDE SEQUENCE [LARGE SCALE GENOMIC DNA]</scope>
    <source>
        <strain evidence="2 3">120-4 pot B 10/14</strain>
    </source>
</reference>
<evidence type="ECO:0000313" key="2">
    <source>
        <dbReference type="EMBL" id="CAG8624913.1"/>
    </source>
</evidence>
<proteinExistence type="predicted"/>
<dbReference type="Proteomes" id="UP000789901">
    <property type="component" value="Unassembled WGS sequence"/>
</dbReference>
<organism evidence="2 3">
    <name type="scientific">Gigaspora margarita</name>
    <dbReference type="NCBI Taxonomy" id="4874"/>
    <lineage>
        <taxon>Eukaryota</taxon>
        <taxon>Fungi</taxon>
        <taxon>Fungi incertae sedis</taxon>
        <taxon>Mucoromycota</taxon>
        <taxon>Glomeromycotina</taxon>
        <taxon>Glomeromycetes</taxon>
        <taxon>Diversisporales</taxon>
        <taxon>Gigasporaceae</taxon>
        <taxon>Gigaspora</taxon>
    </lineage>
</organism>
<dbReference type="EMBL" id="CAJVQB010004032">
    <property type="protein sequence ID" value="CAG8624913.1"/>
    <property type="molecule type" value="Genomic_DNA"/>
</dbReference>
<comment type="caution">
    <text evidence="2">The sequence shown here is derived from an EMBL/GenBank/DDBJ whole genome shotgun (WGS) entry which is preliminary data.</text>
</comment>
<evidence type="ECO:0000313" key="3">
    <source>
        <dbReference type="Proteomes" id="UP000789901"/>
    </source>
</evidence>
<accession>A0ABN7UN77</accession>
<gene>
    <name evidence="2" type="ORF">GMARGA_LOCUS8029</name>
</gene>
<protein>
    <submittedName>
        <fullName evidence="2">24906_t:CDS:1</fullName>
    </submittedName>
</protein>